<evidence type="ECO:0000256" key="2">
    <source>
        <dbReference type="ARBA" id="ARBA00023125"/>
    </source>
</evidence>
<sequence length="191" mass="20572">MSVVVQGARSMGREQASLLERGADDTFVDDVETLLSDAQAVLGTNAAAACEYLVRAVALLRDSAAHDPGSAATHRPRGLASWQLKRLTAHIDTNLGARLRTADLAAVAGLSVSHFCHAFKTTVGVPPAAYVGRRRIEAARAMIEATDEPLTRIAHLHGFCDQSHFTRTFRRELGMAPQAWRRLKGAGQSFA</sequence>
<protein>
    <submittedName>
        <fullName evidence="5">AraC-like DNA-binding protein</fullName>
    </submittedName>
</protein>
<dbReference type="InterPro" id="IPR018062">
    <property type="entry name" value="HTH_AraC-typ_CS"/>
</dbReference>
<evidence type="ECO:0000256" key="1">
    <source>
        <dbReference type="ARBA" id="ARBA00023015"/>
    </source>
</evidence>
<dbReference type="SUPFAM" id="SSF46689">
    <property type="entry name" value="Homeodomain-like"/>
    <property type="match status" value="2"/>
</dbReference>
<keyword evidence="6" id="KW-1185">Reference proteome</keyword>
<evidence type="ECO:0000313" key="5">
    <source>
        <dbReference type="EMBL" id="NYE83272.1"/>
    </source>
</evidence>
<evidence type="ECO:0000313" key="6">
    <source>
        <dbReference type="Proteomes" id="UP000542125"/>
    </source>
</evidence>
<dbReference type="PANTHER" id="PTHR46796:SF6">
    <property type="entry name" value="ARAC SUBFAMILY"/>
    <property type="match status" value="1"/>
</dbReference>
<name>A0A7Y9IUH1_9BURK</name>
<proteinExistence type="predicted"/>
<keyword evidence="1" id="KW-0805">Transcription regulation</keyword>
<dbReference type="InterPro" id="IPR020449">
    <property type="entry name" value="Tscrpt_reg_AraC-type_HTH"/>
</dbReference>
<dbReference type="RefSeq" id="WP_179586796.1">
    <property type="nucleotide sequence ID" value="NZ_JACBYR010000001.1"/>
</dbReference>
<dbReference type="Gene3D" id="1.10.10.60">
    <property type="entry name" value="Homeodomain-like"/>
    <property type="match status" value="1"/>
</dbReference>
<dbReference type="EMBL" id="JACBYR010000001">
    <property type="protein sequence ID" value="NYE83272.1"/>
    <property type="molecule type" value="Genomic_DNA"/>
</dbReference>
<dbReference type="Pfam" id="PF12833">
    <property type="entry name" value="HTH_18"/>
    <property type="match status" value="1"/>
</dbReference>
<dbReference type="InterPro" id="IPR009057">
    <property type="entry name" value="Homeodomain-like_sf"/>
</dbReference>
<dbReference type="PANTHER" id="PTHR46796">
    <property type="entry name" value="HTH-TYPE TRANSCRIPTIONAL ACTIVATOR RHAS-RELATED"/>
    <property type="match status" value="1"/>
</dbReference>
<dbReference type="InterPro" id="IPR050204">
    <property type="entry name" value="AraC_XylS_family_regulators"/>
</dbReference>
<comment type="caution">
    <text evidence="5">The sequence shown here is derived from an EMBL/GenBank/DDBJ whole genome shotgun (WGS) entry which is preliminary data.</text>
</comment>
<keyword evidence="2 5" id="KW-0238">DNA-binding</keyword>
<dbReference type="SMART" id="SM00342">
    <property type="entry name" value="HTH_ARAC"/>
    <property type="match status" value="1"/>
</dbReference>
<gene>
    <name evidence="5" type="ORF">FHW18_002543</name>
</gene>
<organism evidence="5 6">
    <name type="scientific">Pigmentiphaga litoralis</name>
    <dbReference type="NCBI Taxonomy" id="516702"/>
    <lineage>
        <taxon>Bacteria</taxon>
        <taxon>Pseudomonadati</taxon>
        <taxon>Pseudomonadota</taxon>
        <taxon>Betaproteobacteria</taxon>
        <taxon>Burkholderiales</taxon>
        <taxon>Alcaligenaceae</taxon>
        <taxon>Pigmentiphaga</taxon>
    </lineage>
</organism>
<dbReference type="GO" id="GO:0043565">
    <property type="term" value="F:sequence-specific DNA binding"/>
    <property type="evidence" value="ECO:0007669"/>
    <property type="project" value="InterPro"/>
</dbReference>
<accession>A0A7Y9IUH1</accession>
<dbReference type="PRINTS" id="PR00032">
    <property type="entry name" value="HTHARAC"/>
</dbReference>
<dbReference type="AlphaFoldDB" id="A0A7Y9IUH1"/>
<reference evidence="5 6" key="1">
    <citation type="submission" date="2020-07" db="EMBL/GenBank/DDBJ databases">
        <title>Genomic Encyclopedia of Type Strains, Phase IV (KMG-V): Genome sequencing to study the core and pangenomes of soil and plant-associated prokaryotes.</title>
        <authorList>
            <person name="Whitman W."/>
        </authorList>
    </citation>
    <scope>NUCLEOTIDE SEQUENCE [LARGE SCALE GENOMIC DNA]</scope>
    <source>
        <strain evidence="5 6">SAS40</strain>
    </source>
</reference>
<feature type="domain" description="HTH araC/xylS-type" evidence="4">
    <location>
        <begin position="85"/>
        <end position="183"/>
    </location>
</feature>
<dbReference type="InterPro" id="IPR018060">
    <property type="entry name" value="HTH_AraC"/>
</dbReference>
<dbReference type="PROSITE" id="PS00041">
    <property type="entry name" value="HTH_ARAC_FAMILY_1"/>
    <property type="match status" value="1"/>
</dbReference>
<evidence type="ECO:0000256" key="3">
    <source>
        <dbReference type="ARBA" id="ARBA00023163"/>
    </source>
</evidence>
<keyword evidence="3" id="KW-0804">Transcription</keyword>
<evidence type="ECO:0000259" key="4">
    <source>
        <dbReference type="PROSITE" id="PS01124"/>
    </source>
</evidence>
<dbReference type="GO" id="GO:0003700">
    <property type="term" value="F:DNA-binding transcription factor activity"/>
    <property type="evidence" value="ECO:0007669"/>
    <property type="project" value="InterPro"/>
</dbReference>
<dbReference type="Proteomes" id="UP000542125">
    <property type="component" value="Unassembled WGS sequence"/>
</dbReference>
<dbReference type="PROSITE" id="PS01124">
    <property type="entry name" value="HTH_ARAC_FAMILY_2"/>
    <property type="match status" value="1"/>
</dbReference>